<dbReference type="HOGENOM" id="CLU_014015_2_1_2"/>
<evidence type="ECO:0000313" key="7">
    <source>
        <dbReference type="EMBL" id="ABR56763.1"/>
    </source>
</evidence>
<gene>
    <name evidence="7" type="ordered locus">Maeo_1186</name>
</gene>
<accession>A6UW91</accession>
<dbReference type="KEGG" id="mae:Maeo_1186"/>
<dbReference type="AlphaFoldDB" id="A6UW91"/>
<evidence type="ECO:0000256" key="1">
    <source>
        <dbReference type="ARBA" id="ARBA00001946"/>
    </source>
</evidence>
<evidence type="ECO:0000256" key="4">
    <source>
        <dbReference type="ARBA" id="ARBA00022723"/>
    </source>
</evidence>
<dbReference type="GO" id="GO:0004659">
    <property type="term" value="F:prenyltransferase activity"/>
    <property type="evidence" value="ECO:0007669"/>
    <property type="project" value="InterPro"/>
</dbReference>
<dbReference type="SFLD" id="SFLDS00005">
    <property type="entry name" value="Isoprenoid_Synthase_Type_I"/>
    <property type="match status" value="1"/>
</dbReference>
<dbReference type="PROSITE" id="PS00444">
    <property type="entry name" value="POLYPRENYL_SYNTHASE_2"/>
    <property type="match status" value="1"/>
</dbReference>
<dbReference type="InterPro" id="IPR033749">
    <property type="entry name" value="Polyprenyl_synt_CS"/>
</dbReference>
<dbReference type="GO" id="GO:0046872">
    <property type="term" value="F:metal ion binding"/>
    <property type="evidence" value="ECO:0007669"/>
    <property type="project" value="UniProtKB-KW"/>
</dbReference>
<dbReference type="SFLD" id="SFLDG01017">
    <property type="entry name" value="Polyprenyl_Transferase_Like"/>
    <property type="match status" value="1"/>
</dbReference>
<sequence>MELFDKTILLKIEEELNRQVNKEGKLYEASKHLLFAGGKRIRPYLSVLTYLLKKDDIDEVLTPAVSVELIHGYSLIHDDIMDNDSERRGKPTVHIVYGEPIAILAGDLLNTLAFNAISQMENLEKAHEILKIVSKASVKVCEGQATDMEFEEREVIPTIDEYFDMISKKTGALIVAPIEIGAVMADFTEEERKAICEYAKRIGMTFQIQDDVLDLIGDKNTIGKPVGSDIVEGKKTIMVLHALQTLPEPEKQRFLKILGNSNATDEEIKEAIEMLGPSINYAKDIMKTATIEAKDYLKIFDEEKRKRLENIAEFIIERVF</sequence>
<dbReference type="STRING" id="419665.Maeo_1186"/>
<reference evidence="7" key="1">
    <citation type="submission" date="2007-06" db="EMBL/GenBank/DDBJ databases">
        <title>Complete sequence of Methanococcus aeolicus Nankai-3.</title>
        <authorList>
            <consortium name="US DOE Joint Genome Institute"/>
            <person name="Copeland A."/>
            <person name="Lucas S."/>
            <person name="Lapidus A."/>
            <person name="Barry K."/>
            <person name="Glavina del Rio T."/>
            <person name="Dalin E."/>
            <person name="Tice H."/>
            <person name="Pitluck S."/>
            <person name="Chain P."/>
            <person name="Malfatti S."/>
            <person name="Shin M."/>
            <person name="Vergez L."/>
            <person name="Schmutz J."/>
            <person name="Larimer F."/>
            <person name="Land M."/>
            <person name="Hauser L."/>
            <person name="Kyrpides N."/>
            <person name="Lykidis A."/>
            <person name="Sieprawska-Lupa M."/>
            <person name="Whitman W.B."/>
            <person name="Richardson P."/>
        </authorList>
    </citation>
    <scope>NUCLEOTIDE SEQUENCE [LARGE SCALE GENOMIC DNA]</scope>
    <source>
        <strain evidence="7">Nankai-3</strain>
    </source>
</reference>
<organism evidence="7 8">
    <name type="scientific">Methanococcus aeolicus (strain ATCC BAA-1280 / DSM 17508 / OCM 812 / Nankai-3)</name>
    <dbReference type="NCBI Taxonomy" id="419665"/>
    <lineage>
        <taxon>Archaea</taxon>
        <taxon>Methanobacteriati</taxon>
        <taxon>Methanobacteriota</taxon>
        <taxon>Methanomada group</taxon>
        <taxon>Methanococci</taxon>
        <taxon>Methanococcales</taxon>
        <taxon>Methanococcaceae</taxon>
        <taxon>Methanococcus</taxon>
    </lineage>
</organism>
<comment type="similarity">
    <text evidence="2 6">Belongs to the FPP/GGPP synthase family.</text>
</comment>
<evidence type="ECO:0000256" key="6">
    <source>
        <dbReference type="RuleBase" id="RU004466"/>
    </source>
</evidence>
<dbReference type="SUPFAM" id="SSF48576">
    <property type="entry name" value="Terpenoid synthases"/>
    <property type="match status" value="1"/>
</dbReference>
<dbReference type="Gene3D" id="1.10.600.10">
    <property type="entry name" value="Farnesyl Diphosphate Synthase"/>
    <property type="match status" value="1"/>
</dbReference>
<proteinExistence type="inferred from homology"/>
<dbReference type="OrthoDB" id="26738at2157"/>
<dbReference type="CDD" id="cd00685">
    <property type="entry name" value="Trans_IPPS_HT"/>
    <property type="match status" value="1"/>
</dbReference>
<evidence type="ECO:0000256" key="5">
    <source>
        <dbReference type="ARBA" id="ARBA00022842"/>
    </source>
</evidence>
<dbReference type="RefSeq" id="WP_011973895.1">
    <property type="nucleotide sequence ID" value="NC_009635.1"/>
</dbReference>
<dbReference type="GO" id="GO:0008299">
    <property type="term" value="P:isoprenoid biosynthetic process"/>
    <property type="evidence" value="ECO:0007669"/>
    <property type="project" value="InterPro"/>
</dbReference>
<dbReference type="GeneID" id="5327215"/>
<evidence type="ECO:0000256" key="3">
    <source>
        <dbReference type="ARBA" id="ARBA00022679"/>
    </source>
</evidence>
<keyword evidence="5" id="KW-0460">Magnesium</keyword>
<dbReference type="Proteomes" id="UP000001106">
    <property type="component" value="Chromosome"/>
</dbReference>
<dbReference type="eggNOG" id="arCOG01726">
    <property type="taxonomic scope" value="Archaea"/>
</dbReference>
<dbReference type="Pfam" id="PF00348">
    <property type="entry name" value="polyprenyl_synt"/>
    <property type="match status" value="1"/>
</dbReference>
<comment type="cofactor">
    <cofactor evidence="1">
        <name>Mg(2+)</name>
        <dbReference type="ChEBI" id="CHEBI:18420"/>
    </cofactor>
</comment>
<evidence type="ECO:0000256" key="2">
    <source>
        <dbReference type="ARBA" id="ARBA00006706"/>
    </source>
</evidence>
<protein>
    <submittedName>
        <fullName evidence="7">Polyprenyl synthetase</fullName>
    </submittedName>
</protein>
<evidence type="ECO:0000313" key="8">
    <source>
        <dbReference type="Proteomes" id="UP000001106"/>
    </source>
</evidence>
<keyword evidence="8" id="KW-1185">Reference proteome</keyword>
<keyword evidence="4" id="KW-0479">Metal-binding</keyword>
<dbReference type="PANTHER" id="PTHR12001:SF85">
    <property type="entry name" value="SHORT CHAIN ISOPRENYL DIPHOSPHATE SYNTHASE"/>
    <property type="match status" value="1"/>
</dbReference>
<dbReference type="InterPro" id="IPR008949">
    <property type="entry name" value="Isoprenoid_synthase_dom_sf"/>
</dbReference>
<name>A6UW91_META3</name>
<dbReference type="InterPro" id="IPR000092">
    <property type="entry name" value="Polyprenyl_synt"/>
</dbReference>
<dbReference type="PROSITE" id="PS00723">
    <property type="entry name" value="POLYPRENYL_SYNTHASE_1"/>
    <property type="match status" value="1"/>
</dbReference>
<dbReference type="PANTHER" id="PTHR12001">
    <property type="entry name" value="GERANYLGERANYL PYROPHOSPHATE SYNTHASE"/>
    <property type="match status" value="1"/>
</dbReference>
<dbReference type="EMBL" id="CP000743">
    <property type="protein sequence ID" value="ABR56763.1"/>
    <property type="molecule type" value="Genomic_DNA"/>
</dbReference>
<keyword evidence="3 6" id="KW-0808">Transferase</keyword>